<protein>
    <submittedName>
        <fullName evidence="1">Uncharacterized protein</fullName>
    </submittedName>
</protein>
<organism evidence="1 2">
    <name type="scientific">Diphasiastrum complanatum</name>
    <name type="common">Issler's clubmoss</name>
    <name type="synonym">Lycopodium complanatum</name>
    <dbReference type="NCBI Taxonomy" id="34168"/>
    <lineage>
        <taxon>Eukaryota</taxon>
        <taxon>Viridiplantae</taxon>
        <taxon>Streptophyta</taxon>
        <taxon>Embryophyta</taxon>
        <taxon>Tracheophyta</taxon>
        <taxon>Lycopodiopsida</taxon>
        <taxon>Lycopodiales</taxon>
        <taxon>Lycopodiaceae</taxon>
        <taxon>Lycopodioideae</taxon>
        <taxon>Diphasiastrum</taxon>
    </lineage>
</organism>
<proteinExistence type="predicted"/>
<keyword evidence="2" id="KW-1185">Reference proteome</keyword>
<dbReference type="EMBL" id="CM055093">
    <property type="protein sequence ID" value="KAJ7565203.1"/>
    <property type="molecule type" value="Genomic_DNA"/>
</dbReference>
<evidence type="ECO:0000313" key="1">
    <source>
        <dbReference type="EMBL" id="KAJ7565203.1"/>
    </source>
</evidence>
<gene>
    <name evidence="1" type="ORF">O6H91_02G052500</name>
</gene>
<name>A0ACC2EFG4_DIPCM</name>
<evidence type="ECO:0000313" key="2">
    <source>
        <dbReference type="Proteomes" id="UP001162992"/>
    </source>
</evidence>
<accession>A0ACC2EFG4</accession>
<sequence>MEALPRAAMLLLSLIAASLLALPLEASKVYIVYLGSSPQSLHSNLITESHHQMLASVLDSLDAAKESLVYSYTRSFNGFAAQILPSHAAALSEMPGVVSVFPDKKNTLHTTRSWEFLGLEQTNGNIPESSLWQKAKFGQDVIIGSLDTGVWPESESFNDHNYSPIPERWRGTCVSGTAFNSSDCNRKLIGARFYIKAYEAQFGPLNETSTGQFRSPRDADGHGTHTSSTAGGQFVVGANVLGFANGTAKGGAPYSRISIYKVCWPNGCFDADILAALDQGIHDGVDIFTLSLGGSVPLPPLYEDGIALGAFHAVQKGITVVCSAGNAGPYFGSVVNVPPWIITVAASSVDRDFTSYAILGNYAAYQGNSLSQDKLEDHFYPLVAAGAIKASSATYSESLNCFIGSLDPAKAKGKIVACKRGITSRVSKGEAVRVAGGAGMILANTPADGEEIVADPHVLPATHVGATSAKAIFAYIDSSSSPQAKLTPATTVLGVKPAPVMAAFSSQGPNTLIPDLLKPDITAPGLNILAAYSAVASPTGLAIDKRVVKFNVISGTSMSCPHVAGVSALLKGLQPDWSPAAIKSAILSTATLYDNEEQPILAGDLKPAGPFNYGAGHINPNAAADPGLVYDATLEDYVMFLCSLEYKSSAISLLTGSDVTCPETPPTVSDFNYPSVAISALDKSLTITRTVTNVGCSSSYEVFVKAPTGISVVVEPSRLEFTKYGEKKSFQITVTAMKQTSGYAFGYFIWNDGKHLVRSSIAVKTIDISAIATEEGHSAY</sequence>
<dbReference type="Proteomes" id="UP001162992">
    <property type="component" value="Chromosome 2"/>
</dbReference>
<reference evidence="2" key="1">
    <citation type="journal article" date="2024" name="Proc. Natl. Acad. Sci. U.S.A.">
        <title>Extraordinary preservation of gene collinearity over three hundred million years revealed in homosporous lycophytes.</title>
        <authorList>
            <person name="Li C."/>
            <person name="Wickell D."/>
            <person name="Kuo L.Y."/>
            <person name="Chen X."/>
            <person name="Nie B."/>
            <person name="Liao X."/>
            <person name="Peng D."/>
            <person name="Ji J."/>
            <person name="Jenkins J."/>
            <person name="Williams M."/>
            <person name="Shu S."/>
            <person name="Plott C."/>
            <person name="Barry K."/>
            <person name="Rajasekar S."/>
            <person name="Grimwood J."/>
            <person name="Han X."/>
            <person name="Sun S."/>
            <person name="Hou Z."/>
            <person name="He W."/>
            <person name="Dai G."/>
            <person name="Sun C."/>
            <person name="Schmutz J."/>
            <person name="Leebens-Mack J.H."/>
            <person name="Li F.W."/>
            <person name="Wang L."/>
        </authorList>
    </citation>
    <scope>NUCLEOTIDE SEQUENCE [LARGE SCALE GENOMIC DNA]</scope>
    <source>
        <strain evidence="2">cv. PW_Plant_1</strain>
    </source>
</reference>
<comment type="caution">
    <text evidence="1">The sequence shown here is derived from an EMBL/GenBank/DDBJ whole genome shotgun (WGS) entry which is preliminary data.</text>
</comment>